<gene>
    <name evidence="2" type="ORF">QO016_005014</name>
</gene>
<reference evidence="2 3" key="1">
    <citation type="submission" date="2023-07" db="EMBL/GenBank/DDBJ databases">
        <title>Genomic Encyclopedia of Type Strains, Phase IV (KMG-IV): sequencing the most valuable type-strain genomes for metagenomic binning, comparative biology and taxonomic classification.</title>
        <authorList>
            <person name="Goeker M."/>
        </authorList>
    </citation>
    <scope>NUCLEOTIDE SEQUENCE [LARGE SCALE GENOMIC DNA]</scope>
    <source>
        <strain evidence="2 3">DSM 19562</strain>
    </source>
</reference>
<comment type="caution">
    <text evidence="2">The sequence shown here is derived from an EMBL/GenBank/DDBJ whole genome shotgun (WGS) entry which is preliminary data.</text>
</comment>
<dbReference type="Gene3D" id="1.10.1220.10">
    <property type="entry name" value="Met repressor-like"/>
    <property type="match status" value="1"/>
</dbReference>
<sequence length="87" mass="9029">MGSGLGARMAAVAPISAVAAGFAAATGSDLPTADDRPETSAKAEVVALNIRLPKTLHRTLREIAFKDETSINAILIQAAEEWLAKAK</sequence>
<dbReference type="InterPro" id="IPR010985">
    <property type="entry name" value="Ribbon_hlx_hlx"/>
</dbReference>
<feature type="signal peptide" evidence="1">
    <location>
        <begin position="1"/>
        <end position="19"/>
    </location>
</feature>
<protein>
    <recommendedName>
        <fullName evidence="4">Toxin-antitoxin system HicB family antitoxin</fullName>
    </recommendedName>
</protein>
<name>A0ABU0HT52_9HYPH</name>
<proteinExistence type="predicted"/>
<keyword evidence="3" id="KW-1185">Reference proteome</keyword>
<evidence type="ECO:0008006" key="4">
    <source>
        <dbReference type="Google" id="ProtNLM"/>
    </source>
</evidence>
<evidence type="ECO:0000313" key="2">
    <source>
        <dbReference type="EMBL" id="MDQ0445485.1"/>
    </source>
</evidence>
<dbReference type="SUPFAM" id="SSF47598">
    <property type="entry name" value="Ribbon-helix-helix"/>
    <property type="match status" value="1"/>
</dbReference>
<keyword evidence="1" id="KW-0732">Signal</keyword>
<accession>A0ABU0HT52</accession>
<dbReference type="RefSeq" id="WP_238250352.1">
    <property type="nucleotide sequence ID" value="NZ_BPQX01000040.1"/>
</dbReference>
<feature type="chain" id="PRO_5046903620" description="Toxin-antitoxin system HicB family antitoxin" evidence="1">
    <location>
        <begin position="20"/>
        <end position="87"/>
    </location>
</feature>
<dbReference type="InterPro" id="IPR013321">
    <property type="entry name" value="Arc_rbn_hlx_hlx"/>
</dbReference>
<organism evidence="2 3">
    <name type="scientific">Methylobacterium persicinum</name>
    <dbReference type="NCBI Taxonomy" id="374426"/>
    <lineage>
        <taxon>Bacteria</taxon>
        <taxon>Pseudomonadati</taxon>
        <taxon>Pseudomonadota</taxon>
        <taxon>Alphaproteobacteria</taxon>
        <taxon>Hyphomicrobiales</taxon>
        <taxon>Methylobacteriaceae</taxon>
        <taxon>Methylobacterium</taxon>
    </lineage>
</organism>
<dbReference type="Proteomes" id="UP001236369">
    <property type="component" value="Unassembled WGS sequence"/>
</dbReference>
<dbReference type="EMBL" id="JAUSVV010000039">
    <property type="protein sequence ID" value="MDQ0445485.1"/>
    <property type="molecule type" value="Genomic_DNA"/>
</dbReference>
<evidence type="ECO:0000256" key="1">
    <source>
        <dbReference type="SAM" id="SignalP"/>
    </source>
</evidence>
<evidence type="ECO:0000313" key="3">
    <source>
        <dbReference type="Proteomes" id="UP001236369"/>
    </source>
</evidence>